<name>A0A1G1SZ37_9BACT</name>
<dbReference type="Pfam" id="PF01863">
    <property type="entry name" value="YgjP-like"/>
    <property type="match status" value="1"/>
</dbReference>
<accession>A0A1G1SZ37</accession>
<reference evidence="2 3" key="1">
    <citation type="submission" date="2016-08" db="EMBL/GenBank/DDBJ databases">
        <title>Hymenobacter coccineus sp. nov., Hymenobacter lapidarius sp. nov. and Hymenobacter glacialis sp. nov., isolated from Antarctic soil.</title>
        <authorList>
            <person name="Sedlacek I."/>
            <person name="Kralova S."/>
            <person name="Kyrova K."/>
            <person name="Maslanova I."/>
            <person name="Stankova E."/>
            <person name="Vrbovska V."/>
            <person name="Nemec M."/>
            <person name="Bartak M."/>
            <person name="Svec P."/>
            <person name="Busse H.-J."/>
            <person name="Pantucek R."/>
        </authorList>
    </citation>
    <scope>NUCLEOTIDE SEQUENCE [LARGE SCALE GENOMIC DNA]</scope>
    <source>
        <strain evidence="2 3">CCM 8648</strain>
    </source>
</reference>
<proteinExistence type="predicted"/>
<dbReference type="STRING" id="1908236.BEN48_03795"/>
<dbReference type="PANTHER" id="PTHR30399">
    <property type="entry name" value="UNCHARACTERIZED PROTEIN YGJP"/>
    <property type="match status" value="1"/>
</dbReference>
<dbReference type="InterPro" id="IPR002725">
    <property type="entry name" value="YgjP-like_metallopeptidase"/>
</dbReference>
<dbReference type="RefSeq" id="WP_070735344.1">
    <property type="nucleotide sequence ID" value="NZ_MDZC01000079.1"/>
</dbReference>
<keyword evidence="3" id="KW-1185">Reference proteome</keyword>
<dbReference type="OrthoDB" id="9811177at2"/>
<dbReference type="AlphaFoldDB" id="A0A1G1SZ37"/>
<comment type="caution">
    <text evidence="2">The sequence shown here is derived from an EMBL/GenBank/DDBJ whole genome shotgun (WGS) entry which is preliminary data.</text>
</comment>
<dbReference type="EMBL" id="MDZC01000079">
    <property type="protein sequence ID" value="OGX83892.1"/>
    <property type="molecule type" value="Genomic_DNA"/>
</dbReference>
<sequence>MPHSFSAAPRRETLLYQNRPLHYTLVFRSRRTIGFAVKPDGSVHVSAPAGIPAEWVAQQVLKRADWILKHQETFAARPLPAPSCRFEAGSTHFYLGQPHRLHFAEARRLAVSALEGELVLSSPTPLTAAQAEALLHSWHVRQAGPAFAASLERVWPRFAEFNLVRPTLAVRSMRTRWGSCTPSTARIRLSPELLRARPECLDYVVLHECCHLLVGDHSKAFYDLQTRLMPDWERWKDELNALPK</sequence>
<evidence type="ECO:0000313" key="2">
    <source>
        <dbReference type="EMBL" id="OGX83892.1"/>
    </source>
</evidence>
<gene>
    <name evidence="2" type="ORF">BEN48_03795</name>
</gene>
<dbReference type="Gene3D" id="3.30.2010.10">
    <property type="entry name" value="Metalloproteases ('zincins'), catalytic domain"/>
    <property type="match status" value="1"/>
</dbReference>
<dbReference type="PANTHER" id="PTHR30399:SF1">
    <property type="entry name" value="UTP PYROPHOSPHATASE"/>
    <property type="match status" value="1"/>
</dbReference>
<evidence type="ECO:0000259" key="1">
    <source>
        <dbReference type="Pfam" id="PF01863"/>
    </source>
</evidence>
<feature type="domain" description="YgjP-like metallopeptidase" evidence="1">
    <location>
        <begin position="31"/>
        <end position="241"/>
    </location>
</feature>
<evidence type="ECO:0000313" key="3">
    <source>
        <dbReference type="Proteomes" id="UP000177791"/>
    </source>
</evidence>
<dbReference type="Proteomes" id="UP000177791">
    <property type="component" value="Unassembled WGS sequence"/>
</dbReference>
<protein>
    <recommendedName>
        <fullName evidence="1">YgjP-like metallopeptidase domain-containing protein</fullName>
    </recommendedName>
</protein>
<organism evidence="2 3">
    <name type="scientific">Hymenobacter glacialis</name>
    <dbReference type="NCBI Taxonomy" id="1908236"/>
    <lineage>
        <taxon>Bacteria</taxon>
        <taxon>Pseudomonadati</taxon>
        <taxon>Bacteroidota</taxon>
        <taxon>Cytophagia</taxon>
        <taxon>Cytophagales</taxon>
        <taxon>Hymenobacteraceae</taxon>
        <taxon>Hymenobacter</taxon>
    </lineage>
</organism>
<dbReference type="CDD" id="cd07344">
    <property type="entry name" value="M48_yhfN_like"/>
    <property type="match status" value="1"/>
</dbReference>
<dbReference type="InterPro" id="IPR053136">
    <property type="entry name" value="UTP_pyrophosphatase-like"/>
</dbReference>